<protein>
    <recommendedName>
        <fullName evidence="3">F-box domain-containing protein</fullName>
    </recommendedName>
</protein>
<dbReference type="OrthoDB" id="2886770at2759"/>
<dbReference type="SUPFAM" id="SSF52047">
    <property type="entry name" value="RNI-like"/>
    <property type="match status" value="1"/>
</dbReference>
<sequence>MHKSEASASLLAPPALPTEILSKIFLHCADIDGSLSAVNTIHVPLLLTKICRSWRTIAIGTRSLWSRLYLSIHPNATDQTDLVSTWLTRSGAYPLQIYIMWNSPPFFPSHAVLDILVQHSNHWRSMYFFLPMPAYRSLAPIRGNLPILTELSLGTHDPPLTDPILDIFASAPKLRSFECVNLDPYLFSVPWASLTHIPIMTVSVDDALDILRRAPRLKSGSFICTDSDDLGPHHIPRPHSVRHKNLHELAVLAPAWLPALEPRALLQYLTAPALQSLRICNIGWPFGTHLVTFVARVDALQSLYLRKTALSEHDVLTVLELLPTLKHLALLSSSMYTMAADLVLDRLTLRSIAKKPLVPRLETLEITLPDALSMEFVELLESRWYVKEDEDGEEDDEASVCVARLRKVEVGANDDYDEAVICRLEALAQAGMTVIIGSTDVPLQDGLEYMSARYADRKREDTVLIDNLDDLI</sequence>
<proteinExistence type="predicted"/>
<accession>A0A9P7FRM9</accession>
<gene>
    <name evidence="1" type="ORF">H0H81_009370</name>
</gene>
<dbReference type="AlphaFoldDB" id="A0A9P7FRM9"/>
<organism evidence="1 2">
    <name type="scientific">Sphagnurus paluster</name>
    <dbReference type="NCBI Taxonomy" id="117069"/>
    <lineage>
        <taxon>Eukaryota</taxon>
        <taxon>Fungi</taxon>
        <taxon>Dikarya</taxon>
        <taxon>Basidiomycota</taxon>
        <taxon>Agaricomycotina</taxon>
        <taxon>Agaricomycetes</taxon>
        <taxon>Agaricomycetidae</taxon>
        <taxon>Agaricales</taxon>
        <taxon>Tricholomatineae</taxon>
        <taxon>Lyophyllaceae</taxon>
        <taxon>Sphagnurus</taxon>
    </lineage>
</organism>
<name>A0A9P7FRM9_9AGAR</name>
<comment type="caution">
    <text evidence="1">The sequence shown here is derived from an EMBL/GenBank/DDBJ whole genome shotgun (WGS) entry which is preliminary data.</text>
</comment>
<dbReference type="InterPro" id="IPR032675">
    <property type="entry name" value="LRR_dom_sf"/>
</dbReference>
<reference evidence="1" key="1">
    <citation type="submission" date="2021-02" db="EMBL/GenBank/DDBJ databases">
        <authorList>
            <person name="Nieuwenhuis M."/>
            <person name="Van De Peppel L.J.J."/>
        </authorList>
    </citation>
    <scope>NUCLEOTIDE SEQUENCE</scope>
    <source>
        <strain evidence="1">D49</strain>
    </source>
</reference>
<reference evidence="1" key="2">
    <citation type="submission" date="2021-10" db="EMBL/GenBank/DDBJ databases">
        <title>Phylogenomics reveals ancestral predisposition of the termite-cultivated fungus Termitomyces towards a domesticated lifestyle.</title>
        <authorList>
            <person name="Auxier B."/>
            <person name="Grum-Grzhimaylo A."/>
            <person name="Cardenas M.E."/>
            <person name="Lodge J.D."/>
            <person name="Laessoe T."/>
            <person name="Pedersen O."/>
            <person name="Smith M.E."/>
            <person name="Kuyper T.W."/>
            <person name="Franco-Molano E.A."/>
            <person name="Baroni T.J."/>
            <person name="Aanen D.K."/>
        </authorList>
    </citation>
    <scope>NUCLEOTIDE SEQUENCE</scope>
    <source>
        <strain evidence="1">D49</strain>
    </source>
</reference>
<dbReference type="Proteomes" id="UP000717328">
    <property type="component" value="Unassembled WGS sequence"/>
</dbReference>
<evidence type="ECO:0000313" key="1">
    <source>
        <dbReference type="EMBL" id="KAG5636020.1"/>
    </source>
</evidence>
<evidence type="ECO:0008006" key="3">
    <source>
        <dbReference type="Google" id="ProtNLM"/>
    </source>
</evidence>
<dbReference type="Gene3D" id="3.80.10.10">
    <property type="entry name" value="Ribonuclease Inhibitor"/>
    <property type="match status" value="1"/>
</dbReference>
<dbReference type="EMBL" id="JABCKI010005987">
    <property type="protein sequence ID" value="KAG5636020.1"/>
    <property type="molecule type" value="Genomic_DNA"/>
</dbReference>
<keyword evidence="2" id="KW-1185">Reference proteome</keyword>
<evidence type="ECO:0000313" key="2">
    <source>
        <dbReference type="Proteomes" id="UP000717328"/>
    </source>
</evidence>